<evidence type="ECO:0000313" key="8">
    <source>
        <dbReference type="Proteomes" id="UP001589836"/>
    </source>
</evidence>
<feature type="transmembrane region" description="Helical" evidence="6">
    <location>
        <begin position="20"/>
        <end position="47"/>
    </location>
</feature>
<feature type="transmembrane region" description="Helical" evidence="6">
    <location>
        <begin position="59"/>
        <end position="79"/>
    </location>
</feature>
<evidence type="ECO:0000313" key="7">
    <source>
        <dbReference type="EMBL" id="MFC0523974.1"/>
    </source>
</evidence>
<dbReference type="EMBL" id="JBHLTP010000009">
    <property type="protein sequence ID" value="MFC0523974.1"/>
    <property type="molecule type" value="Genomic_DNA"/>
</dbReference>
<comment type="subcellular location">
    <subcellularLocation>
        <location evidence="1">Cell membrane</location>
        <topology evidence="1">Multi-pass membrane protein</topology>
    </subcellularLocation>
</comment>
<proteinExistence type="predicted"/>
<evidence type="ECO:0000256" key="3">
    <source>
        <dbReference type="ARBA" id="ARBA00022692"/>
    </source>
</evidence>
<dbReference type="RefSeq" id="WP_377347473.1">
    <property type="nucleotide sequence ID" value="NZ_JBHLTP010000009.1"/>
</dbReference>
<name>A0ABV6LNI2_9BACI</name>
<evidence type="ECO:0000256" key="4">
    <source>
        <dbReference type="ARBA" id="ARBA00022989"/>
    </source>
</evidence>
<comment type="caution">
    <text evidence="7">The sequence shown here is derived from an EMBL/GenBank/DDBJ whole genome shotgun (WGS) entry which is preliminary data.</text>
</comment>
<dbReference type="InterPro" id="IPR010343">
    <property type="entry name" value="ArAE_1"/>
</dbReference>
<accession>A0ABV6LNI2</accession>
<evidence type="ECO:0000256" key="2">
    <source>
        <dbReference type="ARBA" id="ARBA00022475"/>
    </source>
</evidence>
<evidence type="ECO:0000256" key="1">
    <source>
        <dbReference type="ARBA" id="ARBA00004651"/>
    </source>
</evidence>
<keyword evidence="5 6" id="KW-0472">Membrane</keyword>
<evidence type="ECO:0000256" key="6">
    <source>
        <dbReference type="SAM" id="Phobius"/>
    </source>
</evidence>
<gene>
    <name evidence="7" type="ORF">ACFFGV_10425</name>
</gene>
<dbReference type="Pfam" id="PF06081">
    <property type="entry name" value="ArAE_1"/>
    <property type="match status" value="1"/>
</dbReference>
<dbReference type="Proteomes" id="UP001589836">
    <property type="component" value="Unassembled WGS sequence"/>
</dbReference>
<dbReference type="InterPro" id="IPR052984">
    <property type="entry name" value="UPF0421"/>
</dbReference>
<reference evidence="7 8" key="1">
    <citation type="submission" date="2024-09" db="EMBL/GenBank/DDBJ databases">
        <authorList>
            <person name="Sun Q."/>
            <person name="Mori K."/>
        </authorList>
    </citation>
    <scope>NUCLEOTIDE SEQUENCE [LARGE SCALE GENOMIC DNA]</scope>
    <source>
        <strain evidence="7 8">NCAIM B.02529</strain>
    </source>
</reference>
<sequence length="353" mass="40577">MVEALKKLKLFGSRTLKTGISVFATALICLLFDLPVIFAVVTAIVTIENTASDSIKKALVRFPASAIGAFLAATLYGLMGQTALTYALAAMLTIAVCHKLKLDDGIIVATLTAVAMIPEFNSNYFVSFFMRLGTTSIGIIVSSLVNFFLLPPDYSKMIYNNVKNLYHEAANVLEGSLPRCMNQNGNHAKQMQRAYRQLTFELEKTYQLSQFQREEWKYHRHSTREMKAFNFAQKKLNTLQQIVYHLGNLQYVKLEENAFTSEEKNLITSIISTMAEILRTPSHEMSDSYFQQIEELDKEFWHWKEEHIENPTKYRHHFPPQTIIIYELLSLHDVMEELRDISRERHQLIHIPS</sequence>
<feature type="transmembrane region" description="Helical" evidence="6">
    <location>
        <begin position="128"/>
        <end position="150"/>
    </location>
</feature>
<keyword evidence="8" id="KW-1185">Reference proteome</keyword>
<keyword evidence="2" id="KW-1003">Cell membrane</keyword>
<dbReference type="PANTHER" id="PTHR40064">
    <property type="entry name" value="MEMBRANE PROTEIN-RELATED"/>
    <property type="match status" value="1"/>
</dbReference>
<organism evidence="7 8">
    <name type="scientific">Pontibacillus salicampi</name>
    <dbReference type="NCBI Taxonomy" id="1449801"/>
    <lineage>
        <taxon>Bacteria</taxon>
        <taxon>Bacillati</taxon>
        <taxon>Bacillota</taxon>
        <taxon>Bacilli</taxon>
        <taxon>Bacillales</taxon>
        <taxon>Bacillaceae</taxon>
        <taxon>Pontibacillus</taxon>
    </lineage>
</organism>
<evidence type="ECO:0000256" key="5">
    <source>
        <dbReference type="ARBA" id="ARBA00023136"/>
    </source>
</evidence>
<protein>
    <submittedName>
        <fullName evidence="7">Aromatic acid exporter family protein</fullName>
    </submittedName>
</protein>
<keyword evidence="4 6" id="KW-1133">Transmembrane helix</keyword>
<dbReference type="PANTHER" id="PTHR40064:SF1">
    <property type="entry name" value="MEMBRANE PROTEIN"/>
    <property type="match status" value="1"/>
</dbReference>
<keyword evidence="3 6" id="KW-0812">Transmembrane</keyword>